<sequence>MTNPSLDAYQQVFAMSGLANRAGGYNGTGTELQQQLQYDLSFYFNNVPPVKIMNQTTPSTADPSVTPVLGDWNLVWGPALIEETDENDKPTGVADNALYVAQCDTVAFPGGPAVPVYVVAIAATNPSSLYDWETEDFSVSEVVNWTTYDPSNFTPSSYNGTDPYISKGTATGVGILLGLISPDTAASPNTTLQQFLAGLNPDPDTAIIFCGHSLAGALSPTLALYLKENKDLDAFGVTLVYPTAGPTPGETAFASLFNTTFPPLPAGWQAQTGDYQSWNTMHWNDLDVVPHAWPAADLEEIATIYGQSPDRLTAFTLETLQNIALADASVSGVTYTRIQNQSLPGKLQNSDGPGVSINTPPQSLYDYMYQLFLQHVDMYSGIPSFGPGYPQVNGLILQQPLPQPQQVKLVPGVTAVTKFEMIMKIINQIIGWISLRYAATQGITQQNVEVNE</sequence>
<organism evidence="2 3">
    <name type="scientific">Chryseobacterium gleum</name>
    <name type="common">Flavobacterium gleum</name>
    <dbReference type="NCBI Taxonomy" id="250"/>
    <lineage>
        <taxon>Bacteria</taxon>
        <taxon>Pseudomonadati</taxon>
        <taxon>Bacteroidota</taxon>
        <taxon>Flavobacteriia</taxon>
        <taxon>Flavobacteriales</taxon>
        <taxon>Weeksellaceae</taxon>
        <taxon>Chryseobacterium group</taxon>
        <taxon>Chryseobacterium</taxon>
    </lineage>
</organism>
<evidence type="ECO:0000313" key="3">
    <source>
        <dbReference type="Proteomes" id="UP000279227"/>
    </source>
</evidence>
<dbReference type="Proteomes" id="UP000279227">
    <property type="component" value="Chromosome"/>
</dbReference>
<reference evidence="2 3" key="1">
    <citation type="submission" date="2018-12" db="EMBL/GenBank/DDBJ databases">
        <authorList>
            <consortium name="Pathogen Informatics"/>
        </authorList>
    </citation>
    <scope>NUCLEOTIDE SEQUENCE [LARGE SCALE GENOMIC DNA]</scope>
    <source>
        <strain evidence="2 3">NCTC11432</strain>
    </source>
</reference>
<dbReference type="AlphaFoldDB" id="A0A3S4M3Y5"/>
<proteinExistence type="predicted"/>
<dbReference type="STRING" id="525257.HMPREF0204_14034"/>
<dbReference type="InterPro" id="IPR029058">
    <property type="entry name" value="AB_hydrolase_fold"/>
</dbReference>
<accession>A0A3S4M3Y5</accession>
<feature type="domain" description="Fungal lipase-type" evidence="1">
    <location>
        <begin position="191"/>
        <end position="292"/>
    </location>
</feature>
<dbReference type="KEGG" id="cgle:NCTC11432_00444"/>
<dbReference type="Pfam" id="PF01764">
    <property type="entry name" value="Lipase_3"/>
    <property type="match status" value="1"/>
</dbReference>
<dbReference type="SUPFAM" id="SSF53474">
    <property type="entry name" value="alpha/beta-Hydrolases"/>
    <property type="match status" value="1"/>
</dbReference>
<gene>
    <name evidence="2" type="ORF">NCTC11432_00444</name>
</gene>
<dbReference type="InterPro" id="IPR002921">
    <property type="entry name" value="Fungal_lipase-type"/>
</dbReference>
<dbReference type="RefSeq" id="WP_002979820.1">
    <property type="nucleotide sequence ID" value="NZ_CP068486.1"/>
</dbReference>
<dbReference type="GeneID" id="93022383"/>
<dbReference type="GO" id="GO:0006629">
    <property type="term" value="P:lipid metabolic process"/>
    <property type="evidence" value="ECO:0007669"/>
    <property type="project" value="InterPro"/>
</dbReference>
<name>A0A3S4M3Y5_CHRGE</name>
<protein>
    <submittedName>
        <fullName evidence="2">Predicted lipase</fullName>
    </submittedName>
</protein>
<dbReference type="Gene3D" id="3.40.50.1820">
    <property type="entry name" value="alpha/beta hydrolase"/>
    <property type="match status" value="1"/>
</dbReference>
<evidence type="ECO:0000313" key="2">
    <source>
        <dbReference type="EMBL" id="VEE04869.1"/>
    </source>
</evidence>
<dbReference type="EMBL" id="LR134289">
    <property type="protein sequence ID" value="VEE04869.1"/>
    <property type="molecule type" value="Genomic_DNA"/>
</dbReference>
<evidence type="ECO:0000259" key="1">
    <source>
        <dbReference type="Pfam" id="PF01764"/>
    </source>
</evidence>
<dbReference type="OrthoDB" id="5522031at2"/>